<keyword evidence="5 9" id="KW-0812">Transmembrane</keyword>
<dbReference type="GO" id="GO:0032259">
    <property type="term" value="P:methylation"/>
    <property type="evidence" value="ECO:0007669"/>
    <property type="project" value="UniProtKB-KW"/>
</dbReference>
<comment type="caution">
    <text evidence="13">The sequence shown here is derived from an EMBL/GenBank/DDBJ whole genome shotgun (WGS) entry which is preliminary data.</text>
</comment>
<evidence type="ECO:0000256" key="9">
    <source>
        <dbReference type="RuleBase" id="RU003794"/>
    </source>
</evidence>
<dbReference type="HOGENOM" id="CLU_057101_0_0_4"/>
<feature type="transmembrane region" description="Helical" evidence="10">
    <location>
        <begin position="143"/>
        <end position="161"/>
    </location>
</feature>
<dbReference type="InterPro" id="IPR000045">
    <property type="entry name" value="Prepilin_IV_endopep_pep"/>
</dbReference>
<dbReference type="InterPro" id="IPR050882">
    <property type="entry name" value="Prepilin_peptidase/N-MTase"/>
</dbReference>
<comment type="catalytic activity">
    <reaction evidence="9">
        <text>Typically cleaves a -Gly-|-Phe- bond to release an N-terminal, basic peptide of 5-8 residues from type IV prepilin, and then N-methylates the new N-terminal amino group, the methyl donor being S-adenosyl-L-methionine.</text>
        <dbReference type="EC" id="3.4.23.43"/>
    </reaction>
</comment>
<dbReference type="InterPro" id="IPR014032">
    <property type="entry name" value="Peptidase_A24A_bac"/>
</dbReference>
<comment type="similarity">
    <text evidence="2 8">Belongs to the peptidase A24 family.</text>
</comment>
<dbReference type="EMBL" id="AEWV01000015">
    <property type="protein sequence ID" value="EGC17676.1"/>
    <property type="molecule type" value="Genomic_DNA"/>
</dbReference>
<keyword evidence="3" id="KW-1003">Cell membrane</keyword>
<keyword evidence="9 13" id="KW-0808">Transferase</keyword>
<feature type="transmembrane region" description="Helical" evidence="10">
    <location>
        <begin position="268"/>
        <end position="285"/>
    </location>
</feature>
<evidence type="ECO:0000256" key="2">
    <source>
        <dbReference type="ARBA" id="ARBA00005801"/>
    </source>
</evidence>
<keyword evidence="7 10" id="KW-0472">Membrane</keyword>
<evidence type="ECO:0000256" key="6">
    <source>
        <dbReference type="ARBA" id="ARBA00022989"/>
    </source>
</evidence>
<dbReference type="AlphaFoldDB" id="F0EYR8"/>
<evidence type="ECO:0000259" key="11">
    <source>
        <dbReference type="Pfam" id="PF01478"/>
    </source>
</evidence>
<dbReference type="GO" id="GO:0006465">
    <property type="term" value="P:signal peptide processing"/>
    <property type="evidence" value="ECO:0007669"/>
    <property type="project" value="TreeGrafter"/>
</dbReference>
<evidence type="ECO:0000256" key="1">
    <source>
        <dbReference type="ARBA" id="ARBA00004429"/>
    </source>
</evidence>
<feature type="transmembrane region" description="Helical" evidence="10">
    <location>
        <begin position="229"/>
        <end position="256"/>
    </location>
</feature>
<dbReference type="GO" id="GO:0008168">
    <property type="term" value="F:methyltransferase activity"/>
    <property type="evidence" value="ECO:0007669"/>
    <property type="project" value="UniProtKB-KW"/>
</dbReference>
<evidence type="ECO:0000313" key="13">
    <source>
        <dbReference type="EMBL" id="EGC17676.1"/>
    </source>
</evidence>
<evidence type="ECO:0000256" key="3">
    <source>
        <dbReference type="ARBA" id="ARBA00022475"/>
    </source>
</evidence>
<proteinExistence type="inferred from homology"/>
<dbReference type="EC" id="3.4.23.43" evidence="9"/>
<evidence type="ECO:0000256" key="5">
    <source>
        <dbReference type="ARBA" id="ARBA00022692"/>
    </source>
</evidence>
<feature type="transmembrane region" description="Helical" evidence="10">
    <location>
        <begin position="119"/>
        <end position="137"/>
    </location>
</feature>
<dbReference type="STRING" id="888741.HMPREF9098_1002"/>
<reference evidence="13 14" key="1">
    <citation type="submission" date="2011-01" db="EMBL/GenBank/DDBJ databases">
        <authorList>
            <person name="Muzny D."/>
            <person name="Qin X."/>
            <person name="Deng J."/>
            <person name="Jiang H."/>
            <person name="Liu Y."/>
            <person name="Qu J."/>
            <person name="Song X.-Z."/>
            <person name="Zhang L."/>
            <person name="Thornton R."/>
            <person name="Coyle M."/>
            <person name="Francisco L."/>
            <person name="Jackson L."/>
            <person name="Javaid M."/>
            <person name="Korchina V."/>
            <person name="Kovar C."/>
            <person name="Mata R."/>
            <person name="Mathew T."/>
            <person name="Ngo R."/>
            <person name="Nguyen L."/>
            <person name="Nguyen N."/>
            <person name="Okwuonu G."/>
            <person name="Ongeri F."/>
            <person name="Pham C."/>
            <person name="Simmons D."/>
            <person name="Wilczek-Boney K."/>
            <person name="Hale W."/>
            <person name="Jakkamsetti A."/>
            <person name="Pham P."/>
            <person name="Ruth R."/>
            <person name="San Lucas F."/>
            <person name="Warren J."/>
            <person name="Zhang J."/>
            <person name="Zhao Z."/>
            <person name="Zhou C."/>
            <person name="Zhu D."/>
            <person name="Lee S."/>
            <person name="Bess C."/>
            <person name="Blankenburg K."/>
            <person name="Forbes L."/>
            <person name="Fu Q."/>
            <person name="Gubbala S."/>
            <person name="Hirani K."/>
            <person name="Jayaseelan J.C."/>
            <person name="Lara F."/>
            <person name="Munidasa M."/>
            <person name="Palculict T."/>
            <person name="Patil S."/>
            <person name="Pu L.-L."/>
            <person name="Saada N."/>
            <person name="Tang L."/>
            <person name="Weissenberger G."/>
            <person name="Zhu Y."/>
            <person name="Hemphill L."/>
            <person name="Shang Y."/>
            <person name="Youmans B."/>
            <person name="Ayvaz T."/>
            <person name="Ross M."/>
            <person name="Santibanez J."/>
            <person name="Aqrawi P."/>
            <person name="Gross S."/>
            <person name="Joshi V."/>
            <person name="Fowler G."/>
            <person name="Nazareth L."/>
            <person name="Reid J."/>
            <person name="Worley K."/>
            <person name="Petrosino J."/>
            <person name="Highlander S."/>
            <person name="Gibbs R."/>
        </authorList>
    </citation>
    <scope>NUCLEOTIDE SEQUENCE [LARGE SCALE GENOMIC DNA]</scope>
    <source>
        <strain evidence="13 14">ATCC 33394</strain>
    </source>
</reference>
<feature type="domain" description="Prepilin type IV endopeptidase peptidase" evidence="11">
    <location>
        <begin position="149"/>
        <end position="257"/>
    </location>
</feature>
<comment type="subcellular location">
    <subcellularLocation>
        <location evidence="1">Cell inner membrane</location>
        <topology evidence="1">Multi-pass membrane protein</topology>
    </subcellularLocation>
    <subcellularLocation>
        <location evidence="9">Cell membrane</location>
        <topology evidence="9">Multi-pass membrane protein</topology>
    </subcellularLocation>
</comment>
<dbReference type="GO" id="GO:0005886">
    <property type="term" value="C:plasma membrane"/>
    <property type="evidence" value="ECO:0007669"/>
    <property type="project" value="UniProtKB-SubCell"/>
</dbReference>
<keyword evidence="9" id="KW-0511">Multifunctional enzyme</keyword>
<dbReference type="PANTHER" id="PTHR30487">
    <property type="entry name" value="TYPE 4 PREPILIN-LIKE PROTEINS LEADER PEPTIDE-PROCESSING ENZYME"/>
    <property type="match status" value="1"/>
</dbReference>
<dbReference type="EC" id="2.1.1.-" evidence="9"/>
<accession>F0EYR8</accession>
<keyword evidence="9 13" id="KW-0489">Methyltransferase</keyword>
<sequence>MNGEINIHAKFILKPSLIESKQNMDVPAIVLAFIFGLLIGSFLNVVIYRLPVMLHQESRQAAQEYLGLPVETLPTFNLVTPPSRCGHCGARVKPWQNIPIISWLLLRGRCAGCHTKISIRYPLVELLTGILFALVAWRYGWTWYTVGACLFTAYVVAMTFIDADTQLLPDELTVPLIRWGLLFNLLTGFVSLQQAVWGALVGYMSLWLMSKTYKLLRGVDGMGGGDFQMLSALGAWLGVSTIPIIVFSAAIVGIVAALIKRVAKQQPMAFGPCLAVAGWVVFLFHDSVMRGMAWYLAKSGF</sequence>
<keyword evidence="4" id="KW-0997">Cell inner membrane</keyword>
<keyword evidence="9 13" id="KW-0378">Hydrolase</keyword>
<gene>
    <name evidence="13" type="primary">gspO</name>
    <name evidence="13" type="ORF">HMPREF9098_1002</name>
</gene>
<dbReference type="Pfam" id="PF01478">
    <property type="entry name" value="Peptidase_A24"/>
    <property type="match status" value="1"/>
</dbReference>
<organism evidence="13 14">
    <name type="scientific">Kingella denitrificans ATCC 33394</name>
    <dbReference type="NCBI Taxonomy" id="888741"/>
    <lineage>
        <taxon>Bacteria</taxon>
        <taxon>Pseudomonadati</taxon>
        <taxon>Pseudomonadota</taxon>
        <taxon>Betaproteobacteria</taxon>
        <taxon>Neisseriales</taxon>
        <taxon>Neisseriaceae</taxon>
        <taxon>Kingella</taxon>
    </lineage>
</organism>
<evidence type="ECO:0000256" key="7">
    <source>
        <dbReference type="ARBA" id="ARBA00023136"/>
    </source>
</evidence>
<feature type="transmembrane region" description="Helical" evidence="10">
    <location>
        <begin position="26"/>
        <end position="50"/>
    </location>
</feature>
<dbReference type="Proteomes" id="UP000004088">
    <property type="component" value="Unassembled WGS sequence"/>
</dbReference>
<dbReference type="GO" id="GO:0004190">
    <property type="term" value="F:aspartic-type endopeptidase activity"/>
    <property type="evidence" value="ECO:0007669"/>
    <property type="project" value="UniProtKB-EC"/>
</dbReference>
<evidence type="ECO:0000313" key="14">
    <source>
        <dbReference type="Proteomes" id="UP000004088"/>
    </source>
</evidence>
<name>F0EYR8_9NEIS</name>
<feature type="domain" description="Prepilin peptidase A24 N-terminal" evidence="12">
    <location>
        <begin position="34"/>
        <end position="139"/>
    </location>
</feature>
<evidence type="ECO:0000256" key="10">
    <source>
        <dbReference type="SAM" id="Phobius"/>
    </source>
</evidence>
<dbReference type="Pfam" id="PF06750">
    <property type="entry name" value="A24_N_bact"/>
    <property type="match status" value="1"/>
</dbReference>
<keyword evidence="14" id="KW-1185">Reference proteome</keyword>
<protein>
    <recommendedName>
        <fullName evidence="9">Prepilin leader peptidase/N-methyltransferase</fullName>
        <ecNumber evidence="9">2.1.1.-</ecNumber>
        <ecNumber evidence="9">3.4.23.43</ecNumber>
    </recommendedName>
</protein>
<dbReference type="PRINTS" id="PR00864">
    <property type="entry name" value="PREPILNPTASE"/>
</dbReference>
<keyword evidence="6 10" id="KW-1133">Transmembrane helix</keyword>
<evidence type="ECO:0000256" key="8">
    <source>
        <dbReference type="RuleBase" id="RU003793"/>
    </source>
</evidence>
<dbReference type="InterPro" id="IPR010627">
    <property type="entry name" value="Prepilin_pept_A24_N"/>
</dbReference>
<dbReference type="PANTHER" id="PTHR30487:SF0">
    <property type="entry name" value="PREPILIN LEADER PEPTIDASE_N-METHYLTRANSFERASE-RELATED"/>
    <property type="match status" value="1"/>
</dbReference>
<feature type="transmembrane region" description="Helical" evidence="10">
    <location>
        <begin position="181"/>
        <end position="209"/>
    </location>
</feature>
<keyword evidence="9" id="KW-0645">Protease</keyword>
<dbReference type="Gene3D" id="1.20.120.1220">
    <property type="match status" value="1"/>
</dbReference>
<evidence type="ECO:0000256" key="4">
    <source>
        <dbReference type="ARBA" id="ARBA00022519"/>
    </source>
</evidence>
<evidence type="ECO:0000259" key="12">
    <source>
        <dbReference type="Pfam" id="PF06750"/>
    </source>
</evidence>
<comment type="function">
    <text evidence="9">Plays an essential role in type IV pili and type II pseudopili formation by proteolytically removing the leader sequence from substrate proteins and subsequently monomethylating the alpha-amino group of the newly exposed N-terminal phenylalanine.</text>
</comment>